<dbReference type="EMBL" id="CAUYUJ010003558">
    <property type="protein sequence ID" value="CAK0805801.1"/>
    <property type="molecule type" value="Genomic_DNA"/>
</dbReference>
<name>A0ABN9QPE5_9DINO</name>
<dbReference type="PANTHER" id="PTHR48100">
    <property type="entry name" value="BROAD-SPECIFICITY PHOSPHATASE YOR283W-RELATED"/>
    <property type="match status" value="1"/>
</dbReference>
<dbReference type="SUPFAM" id="SSF53254">
    <property type="entry name" value="Phosphoglycerate mutase-like"/>
    <property type="match status" value="1"/>
</dbReference>
<dbReference type="InterPro" id="IPR029033">
    <property type="entry name" value="His_PPase_superfam"/>
</dbReference>
<gene>
    <name evidence="2" type="ORF">PCOR1329_LOCUS12229</name>
</gene>
<sequence>MPRAPVSLTCSAVAGSLALLARQRAWVARQDGKHVYVIRHGTAVHNVRFGRKDEVFRDLIEKRGRENRDNRWLFPEIEEWAYIRRRTVDTELVESGVHEARQLGEAWMGGRARIHDRQGATEVAPLAMNDIDLIVTSPLTRTLQTTMEVFFVRDAPQRAGSGPAARWQRSRSESSRPQGGLQADTEAADKPIIALDMIKEWSQGRHTPNLRKDRSRLAQAYPAVDFAHLDSDRDQMWRSHWGGDPNGLEPRAHLEARVARFKQWLAKRPERNIAVVSHGTFLGNLLFGTFIEDTNDLAHCKIYRFEMGA</sequence>
<comment type="caution">
    <text evidence="2">The sequence shown here is derived from an EMBL/GenBank/DDBJ whole genome shotgun (WGS) entry which is preliminary data.</text>
</comment>
<dbReference type="CDD" id="cd07040">
    <property type="entry name" value="HP"/>
    <property type="match status" value="1"/>
</dbReference>
<evidence type="ECO:0000313" key="2">
    <source>
        <dbReference type="EMBL" id="CAK0805801.1"/>
    </source>
</evidence>
<evidence type="ECO:0000256" key="1">
    <source>
        <dbReference type="SAM" id="MobiDB-lite"/>
    </source>
</evidence>
<evidence type="ECO:0000313" key="3">
    <source>
        <dbReference type="Proteomes" id="UP001189429"/>
    </source>
</evidence>
<proteinExistence type="predicted"/>
<dbReference type="Gene3D" id="3.40.50.1240">
    <property type="entry name" value="Phosphoglycerate mutase-like"/>
    <property type="match status" value="1"/>
</dbReference>
<accession>A0ABN9QPE5</accession>
<reference evidence="2" key="1">
    <citation type="submission" date="2023-10" db="EMBL/GenBank/DDBJ databases">
        <authorList>
            <person name="Chen Y."/>
            <person name="Shah S."/>
            <person name="Dougan E. K."/>
            <person name="Thang M."/>
            <person name="Chan C."/>
        </authorList>
    </citation>
    <scope>NUCLEOTIDE SEQUENCE [LARGE SCALE GENOMIC DNA]</scope>
</reference>
<keyword evidence="3" id="KW-1185">Reference proteome</keyword>
<dbReference type="SMART" id="SM00855">
    <property type="entry name" value="PGAM"/>
    <property type="match status" value="1"/>
</dbReference>
<protein>
    <recommendedName>
        <fullName evidence="4">Phosphoglycerate mutase-like protein</fullName>
    </recommendedName>
</protein>
<organism evidence="2 3">
    <name type="scientific">Prorocentrum cordatum</name>
    <dbReference type="NCBI Taxonomy" id="2364126"/>
    <lineage>
        <taxon>Eukaryota</taxon>
        <taxon>Sar</taxon>
        <taxon>Alveolata</taxon>
        <taxon>Dinophyceae</taxon>
        <taxon>Prorocentrales</taxon>
        <taxon>Prorocentraceae</taxon>
        <taxon>Prorocentrum</taxon>
    </lineage>
</organism>
<feature type="region of interest" description="Disordered" evidence="1">
    <location>
        <begin position="158"/>
        <end position="186"/>
    </location>
</feature>
<dbReference type="InterPro" id="IPR050275">
    <property type="entry name" value="PGM_Phosphatase"/>
</dbReference>
<dbReference type="PANTHER" id="PTHR48100:SF1">
    <property type="entry name" value="HISTIDINE PHOSPHATASE FAMILY PROTEIN-RELATED"/>
    <property type="match status" value="1"/>
</dbReference>
<dbReference type="Proteomes" id="UP001189429">
    <property type="component" value="Unassembled WGS sequence"/>
</dbReference>
<dbReference type="InterPro" id="IPR013078">
    <property type="entry name" value="His_Pase_superF_clade-1"/>
</dbReference>
<evidence type="ECO:0008006" key="4">
    <source>
        <dbReference type="Google" id="ProtNLM"/>
    </source>
</evidence>